<feature type="compositionally biased region" description="Basic and acidic residues" evidence="1">
    <location>
        <begin position="281"/>
        <end position="311"/>
    </location>
</feature>
<evidence type="ECO:0000313" key="4">
    <source>
        <dbReference type="Proteomes" id="UP001482620"/>
    </source>
</evidence>
<dbReference type="PANTHER" id="PTHR15720">
    <property type="entry name" value="GREB1-RELATED"/>
    <property type="match status" value="1"/>
</dbReference>
<comment type="caution">
    <text evidence="3">The sequence shown here is derived from an EMBL/GenBank/DDBJ whole genome shotgun (WGS) entry which is preliminary data.</text>
</comment>
<feature type="non-terminal residue" evidence="3">
    <location>
        <position position="324"/>
    </location>
</feature>
<keyword evidence="4" id="KW-1185">Reference proteome</keyword>
<evidence type="ECO:0000256" key="1">
    <source>
        <dbReference type="SAM" id="MobiDB-lite"/>
    </source>
</evidence>
<accession>A0ABV0TPP2</accession>
<dbReference type="InterPro" id="IPR028422">
    <property type="entry name" value="GREB1"/>
</dbReference>
<sequence length="324" mass="35599">MFFLYTPTFTGHGPLPQLTGNTSDVLISSLLQSCYLSSQSLPRVYQHYGPSPIQPLSAEMQILLTVYYLVQLGPEQVPLIEDLEQIFMRSWRESHLSEIRQFQQSQTQGTQGRHYGIEVLPTLLGLPQQLSLPPQSQQPLTPSQLPWLAQLAASSCGESVVMLGEDVKSLAQGLQQMFSRLLDGQLENTNYVVIIVTSPGQETQSCVVVTGKHQCRALAESMFSPSEGMKEISHQLNTGAAQELIHYCNSLGQDGNMDSLLDSASVEHIDASPPSSSQMLPEEKILKATHSPKDRPSPKDSQTHSLKDTPSPKETVSSPIESCL</sequence>
<dbReference type="Pfam" id="PF20688">
    <property type="entry name" value="GREB1_2nd"/>
    <property type="match status" value="2"/>
</dbReference>
<feature type="region of interest" description="Disordered" evidence="1">
    <location>
        <begin position="268"/>
        <end position="324"/>
    </location>
</feature>
<proteinExistence type="predicted"/>
<evidence type="ECO:0000313" key="3">
    <source>
        <dbReference type="EMBL" id="MEQ2234888.1"/>
    </source>
</evidence>
<name>A0ABV0TPP2_9TELE</name>
<evidence type="ECO:0000259" key="2">
    <source>
        <dbReference type="Pfam" id="PF20688"/>
    </source>
</evidence>
<gene>
    <name evidence="3" type="ORF">ILYODFUR_035991</name>
</gene>
<feature type="compositionally biased region" description="Polar residues" evidence="1">
    <location>
        <begin position="312"/>
        <end position="324"/>
    </location>
</feature>
<feature type="domain" description="GREB1-like second" evidence="2">
    <location>
        <begin position="9"/>
        <end position="112"/>
    </location>
</feature>
<dbReference type="InterPro" id="IPR048659">
    <property type="entry name" value="GREB1-like_2nd"/>
</dbReference>
<feature type="domain" description="GREB1-like second" evidence="2">
    <location>
        <begin position="127"/>
        <end position="249"/>
    </location>
</feature>
<protein>
    <recommendedName>
        <fullName evidence="2">GREB1-like second domain-containing protein</fullName>
    </recommendedName>
</protein>
<dbReference type="EMBL" id="JAHRIQ010041861">
    <property type="protein sequence ID" value="MEQ2234888.1"/>
    <property type="molecule type" value="Genomic_DNA"/>
</dbReference>
<reference evidence="3 4" key="1">
    <citation type="submission" date="2021-06" db="EMBL/GenBank/DDBJ databases">
        <authorList>
            <person name="Palmer J.M."/>
        </authorList>
    </citation>
    <scope>NUCLEOTIDE SEQUENCE [LARGE SCALE GENOMIC DNA]</scope>
    <source>
        <strain evidence="4">if_2019</strain>
        <tissue evidence="3">Muscle</tissue>
    </source>
</reference>
<organism evidence="3 4">
    <name type="scientific">Ilyodon furcidens</name>
    <name type="common">goldbreast splitfin</name>
    <dbReference type="NCBI Taxonomy" id="33524"/>
    <lineage>
        <taxon>Eukaryota</taxon>
        <taxon>Metazoa</taxon>
        <taxon>Chordata</taxon>
        <taxon>Craniata</taxon>
        <taxon>Vertebrata</taxon>
        <taxon>Euteleostomi</taxon>
        <taxon>Actinopterygii</taxon>
        <taxon>Neopterygii</taxon>
        <taxon>Teleostei</taxon>
        <taxon>Neoteleostei</taxon>
        <taxon>Acanthomorphata</taxon>
        <taxon>Ovalentaria</taxon>
        <taxon>Atherinomorphae</taxon>
        <taxon>Cyprinodontiformes</taxon>
        <taxon>Goodeidae</taxon>
        <taxon>Ilyodon</taxon>
    </lineage>
</organism>
<dbReference type="PANTHER" id="PTHR15720:SF13">
    <property type="entry name" value="PROTEIN GREB1"/>
    <property type="match status" value="1"/>
</dbReference>
<dbReference type="Proteomes" id="UP001482620">
    <property type="component" value="Unassembled WGS sequence"/>
</dbReference>